<feature type="transmembrane region" description="Helical" evidence="1">
    <location>
        <begin position="36"/>
        <end position="55"/>
    </location>
</feature>
<evidence type="ECO:0000256" key="1">
    <source>
        <dbReference type="SAM" id="Phobius"/>
    </source>
</evidence>
<keyword evidence="3" id="KW-1185">Reference proteome</keyword>
<organism evidence="2 3">
    <name type="scientific">Pseudodesulfovibrio cashew</name>
    <dbReference type="NCBI Taxonomy" id="2678688"/>
    <lineage>
        <taxon>Bacteria</taxon>
        <taxon>Pseudomonadati</taxon>
        <taxon>Thermodesulfobacteriota</taxon>
        <taxon>Desulfovibrionia</taxon>
        <taxon>Desulfovibrionales</taxon>
        <taxon>Desulfovibrionaceae</taxon>
    </lineage>
</organism>
<dbReference type="Proteomes" id="UP000428328">
    <property type="component" value="Chromosome"/>
</dbReference>
<name>A0A6I6JFU3_9BACT</name>
<dbReference type="KEGG" id="psel:GM415_01615"/>
<dbReference type="EMBL" id="CP046400">
    <property type="protein sequence ID" value="QGY38887.1"/>
    <property type="molecule type" value="Genomic_DNA"/>
</dbReference>
<accession>A0A6I6JFU3</accession>
<gene>
    <name evidence="2" type="ORF">GM415_01615</name>
</gene>
<proteinExistence type="predicted"/>
<keyword evidence="1" id="KW-1133">Transmembrane helix</keyword>
<keyword evidence="1" id="KW-0812">Transmembrane</keyword>
<keyword evidence="1" id="KW-0472">Membrane</keyword>
<sequence>MKCPSCGKSLNPRAVRCTGCGTRLIRPSDKLARKMTAGRGLSLACGGLLVWLAVFLFFNDAMLFGTITAVAGAALLFLGKTMNRR</sequence>
<dbReference type="AlphaFoldDB" id="A0A6I6JFU3"/>
<dbReference type="RefSeq" id="WP_158946098.1">
    <property type="nucleotide sequence ID" value="NZ_CP046400.1"/>
</dbReference>
<protein>
    <submittedName>
        <fullName evidence="2">Zinc-ribbon domain-containing protein</fullName>
    </submittedName>
</protein>
<feature type="transmembrane region" description="Helical" evidence="1">
    <location>
        <begin position="61"/>
        <end position="79"/>
    </location>
</feature>
<evidence type="ECO:0000313" key="2">
    <source>
        <dbReference type="EMBL" id="QGY38887.1"/>
    </source>
</evidence>
<evidence type="ECO:0000313" key="3">
    <source>
        <dbReference type="Proteomes" id="UP000428328"/>
    </source>
</evidence>
<reference evidence="2 3" key="1">
    <citation type="submission" date="2019-11" db="EMBL/GenBank/DDBJ databases">
        <authorList>
            <person name="Zheng R.K."/>
            <person name="Sun C.M."/>
        </authorList>
    </citation>
    <scope>NUCLEOTIDE SEQUENCE [LARGE SCALE GENOMIC DNA]</scope>
    <source>
        <strain evidence="2 3">SRB007</strain>
    </source>
</reference>